<organism evidence="14">
    <name type="scientific">Chaetomium thermophilum (strain DSM 1495 / CBS 144.50 / IMI 039719)</name>
    <name type="common">Thermochaetoides thermophila</name>
    <dbReference type="NCBI Taxonomy" id="759272"/>
    <lineage>
        <taxon>Eukaryota</taxon>
        <taxon>Fungi</taxon>
        <taxon>Dikarya</taxon>
        <taxon>Ascomycota</taxon>
        <taxon>Pezizomycotina</taxon>
        <taxon>Sordariomycetes</taxon>
        <taxon>Sordariomycetidae</taxon>
        <taxon>Sordariales</taxon>
        <taxon>Chaetomiaceae</taxon>
        <taxon>Thermochaetoides</taxon>
    </lineage>
</organism>
<evidence type="ECO:0000256" key="9">
    <source>
        <dbReference type="ARBA" id="ARBA00047783"/>
    </source>
</evidence>
<dbReference type="EMBL" id="GL988046">
    <property type="protein sequence ID" value="EGS17963.1"/>
    <property type="molecule type" value="Genomic_DNA"/>
</dbReference>
<evidence type="ECO:0000256" key="3">
    <source>
        <dbReference type="ARBA" id="ARBA00022603"/>
    </source>
</evidence>
<keyword evidence="14" id="KW-1185">Reference proteome</keyword>
<dbReference type="GO" id="GO:0070901">
    <property type="term" value="P:mitochondrial tRNA methylation"/>
    <property type="evidence" value="ECO:0007669"/>
    <property type="project" value="UniProtKB-ARBA"/>
</dbReference>
<dbReference type="OMA" id="RESEFRT"/>
<dbReference type="GO" id="GO:0005759">
    <property type="term" value="C:mitochondrial matrix"/>
    <property type="evidence" value="ECO:0007669"/>
    <property type="project" value="UniProtKB-SubCell"/>
</dbReference>
<dbReference type="eggNOG" id="KOG2078">
    <property type="taxonomic scope" value="Eukaryota"/>
</dbReference>
<dbReference type="GeneID" id="18260014"/>
<comment type="subunit">
    <text evidence="10">Monomer.</text>
</comment>
<feature type="domain" description="SAM-dependent methyltransferase TRM5/TYW2-type" evidence="12">
    <location>
        <begin position="519"/>
        <end position="879"/>
    </location>
</feature>
<dbReference type="PROSITE" id="PS51684">
    <property type="entry name" value="SAM_MT_TRM5_TYW2"/>
    <property type="match status" value="1"/>
</dbReference>
<gene>
    <name evidence="10" type="primary">TRM5</name>
    <name evidence="13" type="ORF">CTHT_0059760</name>
</gene>
<feature type="binding site" evidence="10">
    <location>
        <position position="749"/>
    </location>
    <ligand>
        <name>S-adenosyl-L-methionine</name>
        <dbReference type="ChEBI" id="CHEBI:59789"/>
    </ligand>
</feature>
<proteinExistence type="inferred from homology"/>
<comment type="caution">
    <text evidence="10">Lacks conserved residue(s) required for the propagation of feature annotation.</text>
</comment>
<dbReference type="Proteomes" id="UP000008066">
    <property type="component" value="Unassembled WGS sequence"/>
</dbReference>
<feature type="compositionally biased region" description="Low complexity" evidence="11">
    <location>
        <begin position="355"/>
        <end position="368"/>
    </location>
</feature>
<reference evidence="13 14" key="1">
    <citation type="journal article" date="2011" name="Cell">
        <title>Insight into structure and assembly of the nuclear pore complex by utilizing the genome of a eukaryotic thermophile.</title>
        <authorList>
            <person name="Amlacher S."/>
            <person name="Sarges P."/>
            <person name="Flemming D."/>
            <person name="van Noort V."/>
            <person name="Kunze R."/>
            <person name="Devos D.P."/>
            <person name="Arumugam M."/>
            <person name="Bork P."/>
            <person name="Hurt E."/>
        </authorList>
    </citation>
    <scope>NUCLEOTIDE SEQUENCE [LARGE SCALE GENOMIC DNA]</scope>
    <source>
        <strain evidence="14">DSM 1495 / CBS 144.50 / IMI 039719</strain>
    </source>
</reference>
<keyword evidence="7 10" id="KW-0496">Mitochondrion</keyword>
<keyword evidence="2 10" id="KW-0963">Cytoplasm</keyword>
<evidence type="ECO:0000256" key="8">
    <source>
        <dbReference type="ARBA" id="ARBA00023242"/>
    </source>
</evidence>
<feature type="region of interest" description="Disordered" evidence="11">
    <location>
        <begin position="696"/>
        <end position="740"/>
    </location>
</feature>
<dbReference type="PANTHER" id="PTHR23245">
    <property type="entry name" value="TRNA METHYLTRANSFERASE"/>
    <property type="match status" value="1"/>
</dbReference>
<feature type="region of interest" description="Disordered" evidence="11">
    <location>
        <begin position="355"/>
        <end position="377"/>
    </location>
</feature>
<dbReference type="InterPro" id="IPR029063">
    <property type="entry name" value="SAM-dependent_MTases_sf"/>
</dbReference>
<name>G0SEU7_CHATD</name>
<evidence type="ECO:0000256" key="7">
    <source>
        <dbReference type="ARBA" id="ARBA00023128"/>
    </source>
</evidence>
<evidence type="ECO:0000256" key="6">
    <source>
        <dbReference type="ARBA" id="ARBA00022694"/>
    </source>
</evidence>
<dbReference type="InterPro" id="IPR056743">
    <property type="entry name" value="TRM5-TYW2-like_MTfase"/>
</dbReference>
<dbReference type="SUPFAM" id="SSF53335">
    <property type="entry name" value="S-adenosyl-L-methionine-dependent methyltransferases"/>
    <property type="match status" value="1"/>
</dbReference>
<protein>
    <recommendedName>
        <fullName evidence="10">tRNA (guanine(37)-N1)-methyltransferase</fullName>
        <ecNumber evidence="10">2.1.1.228</ecNumber>
    </recommendedName>
    <alternativeName>
        <fullName evidence="10">M1G-methyltransferase</fullName>
    </alternativeName>
    <alternativeName>
        <fullName evidence="10">tRNA [GM37] methyltransferase</fullName>
    </alternativeName>
    <alternativeName>
        <fullName evidence="10">tRNA methyltransferase 5</fullName>
    </alternativeName>
</protein>
<dbReference type="HAMAP" id="MF_03152">
    <property type="entry name" value="TRM5"/>
    <property type="match status" value="1"/>
</dbReference>
<keyword evidence="3 10" id="KW-0489">Methyltransferase</keyword>
<evidence type="ECO:0000259" key="12">
    <source>
        <dbReference type="PROSITE" id="PS51684"/>
    </source>
</evidence>
<evidence type="ECO:0000313" key="13">
    <source>
        <dbReference type="EMBL" id="EGS17963.1"/>
    </source>
</evidence>
<accession>G0SEU7</accession>
<dbReference type="eggNOG" id="KOG2818">
    <property type="taxonomic scope" value="Eukaryota"/>
</dbReference>
<evidence type="ECO:0000256" key="4">
    <source>
        <dbReference type="ARBA" id="ARBA00022679"/>
    </source>
</evidence>
<evidence type="ECO:0000256" key="2">
    <source>
        <dbReference type="ARBA" id="ARBA00022490"/>
    </source>
</evidence>
<dbReference type="InterPro" id="IPR056744">
    <property type="entry name" value="TRM5/TYW2-like_N"/>
</dbReference>
<dbReference type="PANTHER" id="PTHR23245:SF36">
    <property type="entry name" value="TRNA (GUANINE(37)-N1)-METHYLTRANSFERASE"/>
    <property type="match status" value="1"/>
</dbReference>
<feature type="binding site" evidence="10">
    <location>
        <position position="610"/>
    </location>
    <ligand>
        <name>S-adenosyl-L-methionine</name>
        <dbReference type="ChEBI" id="CHEBI:59789"/>
    </ligand>
</feature>
<keyword evidence="6 10" id="KW-0819">tRNA processing</keyword>
<dbReference type="GO" id="GO:0052906">
    <property type="term" value="F:tRNA (guanine(37)-N1)-methyltransferase activity"/>
    <property type="evidence" value="ECO:0007669"/>
    <property type="project" value="UniProtKB-UniRule"/>
</dbReference>
<dbReference type="EC" id="2.1.1.228" evidence="10"/>
<dbReference type="Gene3D" id="3.30.300.110">
    <property type="entry name" value="Met-10+ protein-like domains"/>
    <property type="match status" value="1"/>
</dbReference>
<dbReference type="FunFam" id="3.30.300.110:FF:000001">
    <property type="entry name" value="tRNA (guanine(37)-N1)-methyltransferase"/>
    <property type="match status" value="1"/>
</dbReference>
<dbReference type="Pfam" id="PF02475">
    <property type="entry name" value="TRM5-TYW2_MTfase"/>
    <property type="match status" value="1"/>
</dbReference>
<dbReference type="GO" id="GO:0002939">
    <property type="term" value="P:tRNA N1-guanine methylation"/>
    <property type="evidence" value="ECO:0007669"/>
    <property type="project" value="TreeGrafter"/>
</dbReference>
<keyword evidence="4 10" id="KW-0808">Transferase</keyword>
<comment type="similarity">
    <text evidence="10">Belongs to the TRM5 / TYW2 family.</text>
</comment>
<dbReference type="STRING" id="759272.G0SEU7"/>
<dbReference type="KEGG" id="cthr:CTHT_0059760"/>
<evidence type="ECO:0000256" key="5">
    <source>
        <dbReference type="ARBA" id="ARBA00022691"/>
    </source>
</evidence>
<comment type="function">
    <text evidence="10">Specifically methylates the N1 position of guanosine-37 in various cytoplasmic and mitochondrial tRNAs. Methylation is not dependent on the nature of the nucleoside 5' of the target nucleoside. This is the first step in the biosynthesis of wybutosine (yW), a modified base adjacent to the anticodon of tRNAs and required for accurate decoding.</text>
</comment>
<keyword evidence="8 10" id="KW-0539">Nucleus</keyword>
<dbReference type="Gene3D" id="3.40.50.150">
    <property type="entry name" value="Vaccinia Virus protein VP39"/>
    <property type="match status" value="1"/>
</dbReference>
<dbReference type="InterPro" id="IPR030382">
    <property type="entry name" value="MeTrfase_TRM5/TYW2"/>
</dbReference>
<comment type="catalytic activity">
    <reaction evidence="9 10">
        <text>guanosine(37) in tRNA + S-adenosyl-L-methionine = N(1)-methylguanosine(37) in tRNA + S-adenosyl-L-homocysteine + H(+)</text>
        <dbReference type="Rhea" id="RHEA:36899"/>
        <dbReference type="Rhea" id="RHEA-COMP:10145"/>
        <dbReference type="Rhea" id="RHEA-COMP:10147"/>
        <dbReference type="ChEBI" id="CHEBI:15378"/>
        <dbReference type="ChEBI" id="CHEBI:57856"/>
        <dbReference type="ChEBI" id="CHEBI:59789"/>
        <dbReference type="ChEBI" id="CHEBI:73542"/>
        <dbReference type="ChEBI" id="CHEBI:74269"/>
        <dbReference type="EC" id="2.1.1.228"/>
    </reaction>
</comment>
<evidence type="ECO:0000256" key="1">
    <source>
        <dbReference type="ARBA" id="ARBA00009775"/>
    </source>
</evidence>
<dbReference type="OrthoDB" id="408788at2759"/>
<evidence type="ECO:0000256" key="10">
    <source>
        <dbReference type="HAMAP-Rule" id="MF_03152"/>
    </source>
</evidence>
<dbReference type="GO" id="GO:0005634">
    <property type="term" value="C:nucleus"/>
    <property type="evidence" value="ECO:0007669"/>
    <property type="project" value="UniProtKB-SubCell"/>
</dbReference>
<keyword evidence="5 10" id="KW-0949">S-adenosyl-L-methionine</keyword>
<dbReference type="RefSeq" id="XP_006696294.1">
    <property type="nucleotide sequence ID" value="XM_006696231.1"/>
</dbReference>
<evidence type="ECO:0000313" key="14">
    <source>
        <dbReference type="Proteomes" id="UP000008066"/>
    </source>
</evidence>
<dbReference type="GO" id="GO:0016765">
    <property type="term" value="F:transferase activity, transferring alkyl or aryl (other than methyl) groups"/>
    <property type="evidence" value="ECO:0007669"/>
    <property type="project" value="InterPro"/>
</dbReference>
<dbReference type="Pfam" id="PF25133">
    <property type="entry name" value="TYW2_N_2"/>
    <property type="match status" value="1"/>
</dbReference>
<comment type="similarity">
    <text evidence="1">Belongs to the class I-like SAM-binding methyltransferase superfamily. TRM5/TYW2 family.</text>
</comment>
<dbReference type="AlphaFoldDB" id="G0SEU7"/>
<dbReference type="Gene3D" id="3.40.1180.10">
    <property type="entry name" value="Decaprenyl diphosphate synthase-like"/>
    <property type="match status" value="1"/>
</dbReference>
<feature type="region of interest" description="Disordered" evidence="11">
    <location>
        <begin position="201"/>
        <end position="236"/>
    </location>
</feature>
<dbReference type="InterPro" id="IPR025792">
    <property type="entry name" value="tRNA_Gua_MeTrfase_euk"/>
</dbReference>
<comment type="subcellular location">
    <subcellularLocation>
        <location evidence="10">Mitochondrion matrix</location>
    </subcellularLocation>
    <subcellularLocation>
        <location evidence="10">Nucleus</location>
    </subcellularLocation>
    <subcellularLocation>
        <location evidence="10">Cytoplasm</location>
    </subcellularLocation>
    <text evidence="10">Predominantly in the mitochondria and in the nucleus.</text>
</comment>
<feature type="binding site" evidence="10">
    <location>
        <begin position="676"/>
        <end position="677"/>
    </location>
    <ligand>
        <name>S-adenosyl-L-methionine</name>
        <dbReference type="ChEBI" id="CHEBI:59789"/>
    </ligand>
</feature>
<dbReference type="InterPro" id="IPR036424">
    <property type="entry name" value="UPP_synth-like_sf"/>
</dbReference>
<evidence type="ECO:0000256" key="11">
    <source>
        <dbReference type="SAM" id="MobiDB-lite"/>
    </source>
</evidence>
<dbReference type="HOGENOM" id="CLU_014987_0_0_1"/>
<dbReference type="SUPFAM" id="SSF64005">
    <property type="entry name" value="Undecaprenyl diphosphate synthase"/>
    <property type="match status" value="1"/>
</dbReference>
<sequence length="903" mass="101394">MPLNARDLETYRRDEHLGHKLLTPEERARLLKPYLPSPRRSRASSRARDAEVKGRLGVRRFLRRQFHLFVYTLIHAFFSLYMRLRHAYHAVANRMYSIVYHHHRTPELIRRDVQGLRRLPRHLSVILTLEDERRSGAGLEKLINEAADVAAWCASAGIPQLSIYEKTGILKGYLQETHHAINKQLLAYFGPVNCPSLTVGAPHTPSIETPSLSRGLEHDQTPSDSDTEVSVDAGIRPTGSSKHLSVLLISAEDGRDSVVDLTKTLAEMAQRKKLRPADITLELVDAELSESIMGEPDLLVLFGPHIELEGYPPWQIRLTEIFHVQDNHGVGYHVFIRALQRRIRSQANINNRTLAMTTSQSTSHAATTNPSSTSPIDDIMSSLFRPPIVRTGTAALNRALFTKKIPLAAAAVHDARLIAAYRKRLHASKELLDLDRVSPIAKHPDPVLADQGKKCFLLEPNVRPEKPETWGPVVREGVQKEELGVVNYELVLGYEYWSYRDIMLSILPEELHGDIPAGFNVAGHVAHLNLREAYLPYKYLVAEVLLDKNPQIRTVINKVDNVGRESEFRTFAYEVLAGPDDLNVSVAEHGCTFEFDYSKVYWNSKLETEHRRIVGLFKPGEVVCDVMAGIGPFAVPAGKKGVFVWANDKNPESYRFMQVAIKRNKVAPFVRPFCEDGRTFIRRAAADILAASQRGEHAVVPIKTPKDKQQPPQDDTSESKSRSPSPKRKPRPTTQRIPLPPTISHFVMNLPASAISFLSAYRGVYHAHESLFTSHEGPHKLPLIHVHCFAVKPSAVGDDESIPRQDILNRIQESLRYPVYLAEANEDANKKWAEDVEVMEKVLDGEKARTGKEGAVLVHYVRDVAPAKSMYCASFRLPAEVAFAEPGELKEVRVDGPGDDEED</sequence>